<dbReference type="PRINTS" id="PR00313">
    <property type="entry name" value="CABNDNGRPT"/>
</dbReference>
<evidence type="ECO:0000256" key="1">
    <source>
        <dbReference type="ARBA" id="ARBA00001913"/>
    </source>
</evidence>
<dbReference type="InterPro" id="IPR011049">
    <property type="entry name" value="Serralysin-like_metalloprot_C"/>
</dbReference>
<evidence type="ECO:0000256" key="9">
    <source>
        <dbReference type="SAM" id="MobiDB-lite"/>
    </source>
</evidence>
<feature type="domain" description="Peptidase M10 serralysin C-terminal" evidence="10">
    <location>
        <begin position="446"/>
        <end position="530"/>
    </location>
</feature>
<dbReference type="GO" id="GO:0005509">
    <property type="term" value="F:calcium ion binding"/>
    <property type="evidence" value="ECO:0007669"/>
    <property type="project" value="InterPro"/>
</dbReference>
<dbReference type="OrthoDB" id="7515000at2"/>
<evidence type="ECO:0000256" key="2">
    <source>
        <dbReference type="ARBA" id="ARBA00004370"/>
    </source>
</evidence>
<gene>
    <name evidence="11" type="ORF">AY555_10800</name>
</gene>
<keyword evidence="5" id="KW-0800">Toxin</keyword>
<dbReference type="InterPro" id="IPR018511">
    <property type="entry name" value="Hemolysin-typ_Ca-bd_CS"/>
</dbReference>
<feature type="region of interest" description="Disordered" evidence="9">
    <location>
        <begin position="199"/>
        <end position="232"/>
    </location>
</feature>
<dbReference type="Gene3D" id="2.150.10.10">
    <property type="entry name" value="Serralysin-like metalloprotease, C-terminal"/>
    <property type="match status" value="8"/>
</dbReference>
<evidence type="ECO:0000256" key="5">
    <source>
        <dbReference type="ARBA" id="ARBA00022656"/>
    </source>
</evidence>
<feature type="region of interest" description="Disordered" evidence="9">
    <location>
        <begin position="276"/>
        <end position="321"/>
    </location>
</feature>
<dbReference type="SUPFAM" id="SSF51120">
    <property type="entry name" value="beta-Roll"/>
    <property type="match status" value="7"/>
</dbReference>
<feature type="region of interest" description="Disordered" evidence="9">
    <location>
        <begin position="977"/>
        <end position="1106"/>
    </location>
</feature>
<evidence type="ECO:0000256" key="8">
    <source>
        <dbReference type="ARBA" id="ARBA00023136"/>
    </source>
</evidence>
<evidence type="ECO:0000256" key="7">
    <source>
        <dbReference type="ARBA" id="ARBA00023026"/>
    </source>
</evidence>
<dbReference type="PRINTS" id="PR01488">
    <property type="entry name" value="RTXTOXINA"/>
</dbReference>
<dbReference type="InterPro" id="IPR001343">
    <property type="entry name" value="Hemolysn_Ca-bd"/>
</dbReference>
<evidence type="ECO:0000313" key="11">
    <source>
        <dbReference type="EMBL" id="AMW35851.1"/>
    </source>
</evidence>
<dbReference type="Pfam" id="PF00353">
    <property type="entry name" value="HemolysinCabind"/>
    <property type="match status" value="11"/>
</dbReference>
<dbReference type="InterPro" id="IPR003995">
    <property type="entry name" value="RTX_toxin_determinant-A"/>
</dbReference>
<geneLocation type="plasmid" evidence="11 12">
    <name>unnamed 2</name>
</geneLocation>
<feature type="compositionally biased region" description="Low complexity" evidence="9">
    <location>
        <begin position="114"/>
        <end position="126"/>
    </location>
</feature>
<dbReference type="InterPro" id="IPR050557">
    <property type="entry name" value="RTX_toxin/Mannuronan_C5-epim"/>
</dbReference>
<evidence type="ECO:0000313" key="12">
    <source>
        <dbReference type="Proteomes" id="UP000076066"/>
    </source>
</evidence>
<dbReference type="GeneID" id="80450836"/>
<feature type="compositionally biased region" description="Basic and acidic residues" evidence="9">
    <location>
        <begin position="997"/>
        <end position="1020"/>
    </location>
</feature>
<accession>A0A145VQR2</accession>
<evidence type="ECO:0000256" key="4">
    <source>
        <dbReference type="ARBA" id="ARBA00022525"/>
    </source>
</evidence>
<dbReference type="PANTHER" id="PTHR38340">
    <property type="entry name" value="S-LAYER PROTEIN"/>
    <property type="match status" value="1"/>
</dbReference>
<dbReference type="PROSITE" id="PS00330">
    <property type="entry name" value="HEMOLYSIN_CALCIUM"/>
    <property type="match status" value="16"/>
</dbReference>
<dbReference type="GO" id="GO:0090729">
    <property type="term" value="F:toxin activity"/>
    <property type="evidence" value="ECO:0007669"/>
    <property type="project" value="UniProtKB-KW"/>
</dbReference>
<keyword evidence="11" id="KW-0614">Plasmid</keyword>
<keyword evidence="7" id="KW-0843">Virulence</keyword>
<evidence type="ECO:0000256" key="6">
    <source>
        <dbReference type="ARBA" id="ARBA00022737"/>
    </source>
</evidence>
<evidence type="ECO:0000259" key="10">
    <source>
        <dbReference type="Pfam" id="PF08548"/>
    </source>
</evidence>
<organism evidence="11 12">
    <name type="scientific">Haematospirillum jordaniae</name>
    <dbReference type="NCBI Taxonomy" id="1549855"/>
    <lineage>
        <taxon>Bacteria</taxon>
        <taxon>Pseudomonadati</taxon>
        <taxon>Pseudomonadota</taxon>
        <taxon>Alphaproteobacteria</taxon>
        <taxon>Rhodospirillales</taxon>
        <taxon>Novispirillaceae</taxon>
        <taxon>Haematospirillum</taxon>
    </lineage>
</organism>
<comment type="subcellular location">
    <subcellularLocation>
        <location evidence="2">Membrane</location>
    </subcellularLocation>
    <subcellularLocation>
        <location evidence="3">Secreted</location>
    </subcellularLocation>
</comment>
<name>A0A145VQR2_9PROT</name>
<proteinExistence type="predicted"/>
<keyword evidence="12" id="KW-1185">Reference proteome</keyword>
<dbReference type="KEGG" id="hjo:AY555_10800"/>
<dbReference type="EMBL" id="CP014527">
    <property type="protein sequence ID" value="AMW35851.1"/>
    <property type="molecule type" value="Genomic_DNA"/>
</dbReference>
<feature type="region of interest" description="Disordered" evidence="9">
    <location>
        <begin position="96"/>
        <end position="161"/>
    </location>
</feature>
<dbReference type="Proteomes" id="UP000076066">
    <property type="component" value="Plasmid unnamed 2"/>
</dbReference>
<keyword evidence="8" id="KW-0472">Membrane</keyword>
<feature type="domain" description="Peptidase M10 serralysin C-terminal" evidence="10">
    <location>
        <begin position="615"/>
        <end position="719"/>
    </location>
</feature>
<keyword evidence="4" id="KW-0964">Secreted</keyword>
<feature type="domain" description="Peptidase M10 serralysin C-terminal" evidence="10">
    <location>
        <begin position="808"/>
        <end position="887"/>
    </location>
</feature>
<sequence>MTDFTNTPGQKDTFVGTDNWDSVSYSNTDKPVQVTLRAAEYVDQARETALIKHLVFNHDSYGPPPDFSNLKPYMVRVARDVTVYVGGVAEDTLRDIESVTGGSGHDTLDGGDGNDTLDGGAGNDTLKGSAGNDRLYGGAGNDSLTGGTGNDTLDGGAGDDVADYGDKSAPVKVTLRGAEDATVYVNGVAEDTLRNIENVDGGYGNDELTGDANDNRLDGGAGDDTLSGGAGNDILSGGDGVDCLSGDDGEDTLKGGAGDDLLHGYAGADTLLGEDGDDRLYGGAGTDTLDGGTGDDTIKGGDGNDTLRGGEGNDTLKGDAGDDTLTGGAGADRFVFASAAETVGDVITDFKAGEDRIDLSGAGDLVFSEDGAHERALWTVVEGENLRLLGDTDGHVDSADINMLLQGVTSVGADAFGFQAALRSGVLDSGNQTGPVTLDLSSHPAIQKARGGAGDDRITGNARDNHLQGGTGADVLVGGAGSDVLDGGAGADTLTGGSGADRFVFASAAETVGDVITDFEAGEDRIDLSGAGDLVFSEDGPRAGALWTVAEGENLRLRGDTDGDATTAEVDILLSQASHLGAADVGATVVARGTTLDATSATAAVTLDLAAFAGTDTAIGGAGDDTILGTEGDDTLSGGAGDDTLTGDEGHDVLTGGAGHDELTGGDGDDTLTGGADGDRLTGGAGADRFVYTTAAETRGDVITDFTVGEDRIDLSAVGDFVFSVEGPRARSLWTARDENGLHLRGDTDGDAKTAEVDLTLSGVESLKSFDLGLMPVWGNALDVSTSEVGVTADMRRHADIASMTGGRGDDVFTGTSGKNALFGQDGNDTLDGHEGDDSLYGGAGADRLTGGAGHDRFVYTTAAETRGDVITDFKAGEDRIDLSAVGEFAFSEGGPRARSLWLRRGEDGSMRLLGDTDGNADTAEVDLHLGVVESLTTHDLGVTTRIAGDMIDAGLATDSVELHVTDWTGVRKARGGAGADVLTGNDRNNHLYGQGGDDRLYGRDMDDHLDGGDGDDRLYGEGGDDTLEGEAGNDTLEGGDGNDNLKGGSGDDLLQGEKGNDVLEGGTGHDTLEGGAGSDALDGGDGDDVLRGGEGADTLTGGAGSDRFVYNTVSETTGDRITDFTSGEDRLDMSALGAFTFSKEGPRGRRPRQP</sequence>
<reference evidence="11 12" key="1">
    <citation type="submission" date="2016-02" db="EMBL/GenBank/DDBJ databases">
        <title>Complete Genome of H5569, the type strain of the newly described species Haematospirillium jordaniae.</title>
        <authorList>
            <person name="Nicholson A.C."/>
            <person name="Humrighouse B.W."/>
            <person name="Loparov V."/>
            <person name="McQuiston J.R."/>
        </authorList>
    </citation>
    <scope>NUCLEOTIDE SEQUENCE [LARGE SCALE GENOMIC DNA]</scope>
    <source>
        <strain evidence="11 12">H5569</strain>
        <plasmid evidence="12">Plasmid unnamed 2</plasmid>
    </source>
</reference>
<evidence type="ECO:0000256" key="3">
    <source>
        <dbReference type="ARBA" id="ARBA00004613"/>
    </source>
</evidence>
<dbReference type="RefSeq" id="WP_066137206.1">
    <property type="nucleotide sequence ID" value="NZ_CP014527.1"/>
</dbReference>
<dbReference type="GO" id="GO:0016020">
    <property type="term" value="C:membrane"/>
    <property type="evidence" value="ECO:0007669"/>
    <property type="project" value="UniProtKB-SubCell"/>
</dbReference>
<feature type="region of interest" description="Disordered" evidence="9">
    <location>
        <begin position="622"/>
        <end position="680"/>
    </location>
</feature>
<dbReference type="AlphaFoldDB" id="A0A145VQR2"/>
<dbReference type="InterPro" id="IPR013858">
    <property type="entry name" value="Peptidase_M10B_C"/>
</dbReference>
<keyword evidence="6" id="KW-0677">Repeat</keyword>
<comment type="cofactor">
    <cofactor evidence="1">
        <name>Ca(2+)</name>
        <dbReference type="ChEBI" id="CHEBI:29108"/>
    </cofactor>
</comment>
<protein>
    <recommendedName>
        <fullName evidence="10">Peptidase M10 serralysin C-terminal domain-containing protein</fullName>
    </recommendedName>
</protein>
<dbReference type="PANTHER" id="PTHR38340:SF1">
    <property type="entry name" value="S-LAYER PROTEIN"/>
    <property type="match status" value="1"/>
</dbReference>
<feature type="compositionally biased region" description="Low complexity" evidence="9">
    <location>
        <begin position="141"/>
        <end position="154"/>
    </location>
</feature>
<dbReference type="GO" id="GO:0005615">
    <property type="term" value="C:extracellular space"/>
    <property type="evidence" value="ECO:0007669"/>
    <property type="project" value="InterPro"/>
</dbReference>
<dbReference type="Pfam" id="PF08548">
    <property type="entry name" value="Peptidase_M10_C"/>
    <property type="match status" value="3"/>
</dbReference>